<evidence type="ECO:0000313" key="2">
    <source>
        <dbReference type="Proteomes" id="UP000799118"/>
    </source>
</evidence>
<keyword evidence="2" id="KW-1185">Reference proteome</keyword>
<organism evidence="1 2">
    <name type="scientific">Gymnopus androsaceus JB14</name>
    <dbReference type="NCBI Taxonomy" id="1447944"/>
    <lineage>
        <taxon>Eukaryota</taxon>
        <taxon>Fungi</taxon>
        <taxon>Dikarya</taxon>
        <taxon>Basidiomycota</taxon>
        <taxon>Agaricomycotina</taxon>
        <taxon>Agaricomycetes</taxon>
        <taxon>Agaricomycetidae</taxon>
        <taxon>Agaricales</taxon>
        <taxon>Marasmiineae</taxon>
        <taxon>Omphalotaceae</taxon>
        <taxon>Gymnopus</taxon>
    </lineage>
</organism>
<sequence>MKKSSQSRMSNDTMSIKLTKITRNLCRKYLRYSGCQKTLNWTLRLSSCLYGRRGMSLKSWSLCEEWSELRPTLQEFVWYIDDTEALKKQNSWNWKVLRKQDGSVDHVAGSLFWPESFRPPFPPFADFALVGEERQSAEKHGWPKSAFCRSH</sequence>
<proteinExistence type="predicted"/>
<accession>A0A6A4IG88</accession>
<dbReference type="Proteomes" id="UP000799118">
    <property type="component" value="Unassembled WGS sequence"/>
</dbReference>
<dbReference type="EMBL" id="ML769394">
    <property type="protein sequence ID" value="KAE9407784.1"/>
    <property type="molecule type" value="Genomic_DNA"/>
</dbReference>
<evidence type="ECO:0000313" key="1">
    <source>
        <dbReference type="EMBL" id="KAE9407784.1"/>
    </source>
</evidence>
<reference evidence="1" key="1">
    <citation type="journal article" date="2019" name="Environ. Microbiol.">
        <title>Fungal ecological strategies reflected in gene transcription - a case study of two litter decomposers.</title>
        <authorList>
            <person name="Barbi F."/>
            <person name="Kohler A."/>
            <person name="Barry K."/>
            <person name="Baskaran P."/>
            <person name="Daum C."/>
            <person name="Fauchery L."/>
            <person name="Ihrmark K."/>
            <person name="Kuo A."/>
            <person name="LaButti K."/>
            <person name="Lipzen A."/>
            <person name="Morin E."/>
            <person name="Grigoriev I.V."/>
            <person name="Henrissat B."/>
            <person name="Lindahl B."/>
            <person name="Martin F."/>
        </authorList>
    </citation>
    <scope>NUCLEOTIDE SEQUENCE</scope>
    <source>
        <strain evidence="1">JB14</strain>
    </source>
</reference>
<dbReference type="AlphaFoldDB" id="A0A6A4IG88"/>
<gene>
    <name evidence="1" type="ORF">BT96DRAFT_84260</name>
</gene>
<name>A0A6A4IG88_9AGAR</name>
<dbReference type="OrthoDB" id="10564770at2759"/>
<protein>
    <submittedName>
        <fullName evidence="1">Uncharacterized protein</fullName>
    </submittedName>
</protein>